<evidence type="ECO:0000313" key="6">
    <source>
        <dbReference type="Proteomes" id="UP000230002"/>
    </source>
</evidence>
<dbReference type="PANTHER" id="PTHR31544">
    <property type="entry name" value="AIG2-LIKE PROTEIN D"/>
    <property type="match status" value="1"/>
</dbReference>
<evidence type="ECO:0000313" key="5">
    <source>
        <dbReference type="EMBL" id="PIL35653.1"/>
    </source>
</evidence>
<name>A0A2G8SPK5_9APHY</name>
<evidence type="ECO:0000256" key="3">
    <source>
        <dbReference type="ARBA" id="ARBA00030602"/>
    </source>
</evidence>
<dbReference type="CDD" id="cd06661">
    <property type="entry name" value="GGCT_like"/>
    <property type="match status" value="1"/>
</dbReference>
<keyword evidence="2" id="KW-0808">Transferase</keyword>
<evidence type="ECO:0000259" key="4">
    <source>
        <dbReference type="Pfam" id="PF06094"/>
    </source>
</evidence>
<dbReference type="InterPro" id="IPR009288">
    <property type="entry name" value="AIG2-like_dom"/>
</dbReference>
<dbReference type="OrthoDB" id="1044435at2759"/>
<reference evidence="5 6" key="1">
    <citation type="journal article" date="2015" name="Sci. Rep.">
        <title>Chromosome-level genome map provides insights into diverse defense mechanisms in the medicinal fungus Ganoderma sinense.</title>
        <authorList>
            <person name="Zhu Y."/>
            <person name="Xu J."/>
            <person name="Sun C."/>
            <person name="Zhou S."/>
            <person name="Xu H."/>
            <person name="Nelson D.R."/>
            <person name="Qian J."/>
            <person name="Song J."/>
            <person name="Luo H."/>
            <person name="Xiang L."/>
            <person name="Li Y."/>
            <person name="Xu Z."/>
            <person name="Ji A."/>
            <person name="Wang L."/>
            <person name="Lu S."/>
            <person name="Hayward A."/>
            <person name="Sun W."/>
            <person name="Li X."/>
            <person name="Schwartz D.C."/>
            <person name="Wang Y."/>
            <person name="Chen S."/>
        </authorList>
    </citation>
    <scope>NUCLEOTIDE SEQUENCE [LARGE SCALE GENOMIC DNA]</scope>
    <source>
        <strain evidence="5 6">ZZ0214-1</strain>
    </source>
</reference>
<dbReference type="SUPFAM" id="SSF110857">
    <property type="entry name" value="Gamma-glutamyl cyclotransferase-like"/>
    <property type="match status" value="1"/>
</dbReference>
<dbReference type="InterPro" id="IPR036568">
    <property type="entry name" value="GGCT-like_sf"/>
</dbReference>
<accession>A0A2G8SPK5</accession>
<feature type="domain" description="Gamma-glutamylcyclotransferase AIG2-like" evidence="4">
    <location>
        <begin position="6"/>
        <end position="106"/>
    </location>
</feature>
<comment type="caution">
    <text evidence="5">The sequence shown here is derived from an EMBL/GenBank/DDBJ whole genome shotgun (WGS) entry which is preliminary data.</text>
</comment>
<sequence>MSHSAFFYGTLLHPSILRRVIGHEGSGLEICPALLQARAHPSQDKNYPAVLPHERSRELFAEAGHEEPPADQRNVRGTLVTGLNDKDIALLDLFEGDEYTRESVLVHPLGPFTALSSTPVPRTTTPSVGAASIPLSQSTTNAYLVPLTAPELPPLDLLPPPLPAQTYIYAGPLSDLSPELWSYEDFVRENAWKWVGRGTVDDNYAEVDRRREMNGSTLKTEVAADI</sequence>
<keyword evidence="6" id="KW-1185">Reference proteome</keyword>
<dbReference type="InterPro" id="IPR013024">
    <property type="entry name" value="GGCT-like"/>
</dbReference>
<protein>
    <recommendedName>
        <fullName evidence="3">Putative gamma-glutamylcyclotransferase</fullName>
    </recommendedName>
</protein>
<dbReference type="Pfam" id="PF06094">
    <property type="entry name" value="GGACT"/>
    <property type="match status" value="1"/>
</dbReference>
<comment type="similarity">
    <text evidence="1">Belongs to the gamma-glutamylcyclotransferase family.</text>
</comment>
<dbReference type="InterPro" id="IPR045038">
    <property type="entry name" value="AIG2-like"/>
</dbReference>
<dbReference type="AlphaFoldDB" id="A0A2G8SPK5"/>
<evidence type="ECO:0000256" key="1">
    <source>
        <dbReference type="ARBA" id="ARBA00008861"/>
    </source>
</evidence>
<gene>
    <name evidence="5" type="ORF">GSI_02383</name>
</gene>
<organism evidence="5 6">
    <name type="scientific">Ganoderma sinense ZZ0214-1</name>
    <dbReference type="NCBI Taxonomy" id="1077348"/>
    <lineage>
        <taxon>Eukaryota</taxon>
        <taxon>Fungi</taxon>
        <taxon>Dikarya</taxon>
        <taxon>Basidiomycota</taxon>
        <taxon>Agaricomycotina</taxon>
        <taxon>Agaricomycetes</taxon>
        <taxon>Polyporales</taxon>
        <taxon>Polyporaceae</taxon>
        <taxon>Ganoderma</taxon>
    </lineage>
</organism>
<dbReference type="PANTHER" id="PTHR31544:SF2">
    <property type="entry name" value="AIG2-LIKE PROTEIN D"/>
    <property type="match status" value="1"/>
</dbReference>
<proteinExistence type="inferred from homology"/>
<dbReference type="Proteomes" id="UP000230002">
    <property type="component" value="Unassembled WGS sequence"/>
</dbReference>
<dbReference type="EMBL" id="AYKW01000003">
    <property type="protein sequence ID" value="PIL35653.1"/>
    <property type="molecule type" value="Genomic_DNA"/>
</dbReference>
<dbReference type="Gene3D" id="3.10.490.10">
    <property type="entry name" value="Gamma-glutamyl cyclotransferase-like"/>
    <property type="match status" value="1"/>
</dbReference>
<dbReference type="GO" id="GO:0016740">
    <property type="term" value="F:transferase activity"/>
    <property type="evidence" value="ECO:0007669"/>
    <property type="project" value="UniProtKB-KW"/>
</dbReference>
<evidence type="ECO:0000256" key="2">
    <source>
        <dbReference type="ARBA" id="ARBA00022679"/>
    </source>
</evidence>